<gene>
    <name evidence="1" type="ORF">V5S96_03525</name>
</gene>
<name>A0ABU8NXC5_9CORY</name>
<accession>A0ABU8NXC5</accession>
<evidence type="ECO:0000313" key="2">
    <source>
        <dbReference type="Proteomes" id="UP001359781"/>
    </source>
</evidence>
<evidence type="ECO:0008006" key="3">
    <source>
        <dbReference type="Google" id="ProtNLM"/>
    </source>
</evidence>
<protein>
    <recommendedName>
        <fullName evidence="3">Glycogen debranching protein</fullName>
    </recommendedName>
</protein>
<reference evidence="1 2" key="1">
    <citation type="submission" date="2024-02" db="EMBL/GenBank/DDBJ databases">
        <title>Whole genome sequencing and characterization of Corynebacterium isolated from the ocular surface of dry eye disease sufferers.</title>
        <authorList>
            <person name="Naqvi M."/>
        </authorList>
    </citation>
    <scope>NUCLEOTIDE SEQUENCE [LARGE SCALE GENOMIC DNA]</scope>
    <source>
        <strain evidence="1 2">PCRF</strain>
    </source>
</reference>
<keyword evidence="2" id="KW-1185">Reference proteome</keyword>
<dbReference type="RefSeq" id="WP_337889296.1">
    <property type="nucleotide sequence ID" value="NZ_JBAHVI010000001.1"/>
</dbReference>
<dbReference type="EMBL" id="JBAHVJ010000003">
    <property type="protein sequence ID" value="MEJ4099432.1"/>
    <property type="molecule type" value="Genomic_DNA"/>
</dbReference>
<evidence type="ECO:0000313" key="1">
    <source>
        <dbReference type="EMBL" id="MEJ4099432.1"/>
    </source>
</evidence>
<sequence length="191" mass="20704">MSAPCVATAPPLLLPALIARRPQRDPRLDESYPGAQAVVLLSRDFAAGLCLGPAPLTHDAIARLGLSLHQAWDRTAAELLTAAQSERGTRFRTRAATALHPGFRGQPVWQVDCPGAPAASWLAHPYPFTVLHRHLTSLGRGQEPWYYAPRPDLLLAAPRGYRADVSFVPARISSLPIAYRHGFPALLGARV</sequence>
<dbReference type="Proteomes" id="UP001359781">
    <property type="component" value="Unassembled WGS sequence"/>
</dbReference>
<comment type="caution">
    <text evidence="1">The sequence shown here is derived from an EMBL/GenBank/DDBJ whole genome shotgun (WGS) entry which is preliminary data.</text>
</comment>
<proteinExistence type="predicted"/>
<organism evidence="1 2">
    <name type="scientific">Corynebacterium mastitidis</name>
    <dbReference type="NCBI Taxonomy" id="161890"/>
    <lineage>
        <taxon>Bacteria</taxon>
        <taxon>Bacillati</taxon>
        <taxon>Actinomycetota</taxon>
        <taxon>Actinomycetes</taxon>
        <taxon>Mycobacteriales</taxon>
        <taxon>Corynebacteriaceae</taxon>
        <taxon>Corynebacterium</taxon>
    </lineage>
</organism>